<sequence length="99" mass="11018">MDISANELKERLDKGEALHIIDVRDQLEYHTFNIGGVNIPLGKLTTGIDDLEFDEEDELILICAHGIRSKTAVQVLEQSGFTNVRNLKGGILSIRKLNS</sequence>
<dbReference type="SUPFAM" id="SSF52821">
    <property type="entry name" value="Rhodanese/Cell cycle control phosphatase"/>
    <property type="match status" value="1"/>
</dbReference>
<dbReference type="SMART" id="SM00450">
    <property type="entry name" value="RHOD"/>
    <property type="match status" value="1"/>
</dbReference>
<comment type="caution">
    <text evidence="2">The sequence shown here is derived from an EMBL/GenBank/DDBJ whole genome shotgun (WGS) entry which is preliminary data.</text>
</comment>
<evidence type="ECO:0000313" key="3">
    <source>
        <dbReference type="Proteomes" id="UP000236893"/>
    </source>
</evidence>
<protein>
    <submittedName>
        <fullName evidence="2">Rhodanese-like domain-containing protein</fullName>
    </submittedName>
</protein>
<dbReference type="Pfam" id="PF00581">
    <property type="entry name" value="Rhodanese"/>
    <property type="match status" value="1"/>
</dbReference>
<gene>
    <name evidence="2" type="ORF">C3K47_11170</name>
</gene>
<accession>A0A2S5A174</accession>
<dbReference type="PANTHER" id="PTHR44086">
    <property type="entry name" value="THIOSULFATE SULFURTRANSFERASE RDL2, MITOCHONDRIAL-RELATED"/>
    <property type="match status" value="1"/>
</dbReference>
<dbReference type="InterPro" id="IPR001763">
    <property type="entry name" value="Rhodanese-like_dom"/>
</dbReference>
<organism evidence="2 3">
    <name type="scientific">Solitalea longa</name>
    <dbReference type="NCBI Taxonomy" id="2079460"/>
    <lineage>
        <taxon>Bacteria</taxon>
        <taxon>Pseudomonadati</taxon>
        <taxon>Bacteroidota</taxon>
        <taxon>Sphingobacteriia</taxon>
        <taxon>Sphingobacteriales</taxon>
        <taxon>Sphingobacteriaceae</taxon>
        <taxon>Solitalea</taxon>
    </lineage>
</organism>
<feature type="domain" description="Rhodanese" evidence="1">
    <location>
        <begin position="14"/>
        <end position="99"/>
    </location>
</feature>
<dbReference type="CDD" id="cd00158">
    <property type="entry name" value="RHOD"/>
    <property type="match status" value="1"/>
</dbReference>
<dbReference type="AlphaFoldDB" id="A0A2S5A174"/>
<dbReference type="GO" id="GO:0004792">
    <property type="term" value="F:thiosulfate-cyanide sulfurtransferase activity"/>
    <property type="evidence" value="ECO:0007669"/>
    <property type="project" value="TreeGrafter"/>
</dbReference>
<dbReference type="OrthoDB" id="9808735at2"/>
<dbReference type="PANTHER" id="PTHR44086:SF10">
    <property type="entry name" value="THIOSULFATE SULFURTRANSFERASE_RHODANESE-LIKE DOMAIN-CONTAINING PROTEIN 3"/>
    <property type="match status" value="1"/>
</dbReference>
<keyword evidence="3" id="KW-1185">Reference proteome</keyword>
<dbReference type="EMBL" id="PQVF01000007">
    <property type="protein sequence ID" value="POY36305.1"/>
    <property type="molecule type" value="Genomic_DNA"/>
</dbReference>
<reference evidence="2 3" key="1">
    <citation type="submission" date="2018-01" db="EMBL/GenBank/DDBJ databases">
        <authorList>
            <person name="Gaut B.S."/>
            <person name="Morton B.R."/>
            <person name="Clegg M.T."/>
            <person name="Duvall M.R."/>
        </authorList>
    </citation>
    <scope>NUCLEOTIDE SEQUENCE [LARGE SCALE GENOMIC DNA]</scope>
    <source>
        <strain evidence="2 3">HR-AV</strain>
    </source>
</reference>
<dbReference type="PROSITE" id="PS50206">
    <property type="entry name" value="RHODANESE_3"/>
    <property type="match status" value="1"/>
</dbReference>
<dbReference type="Gene3D" id="3.40.250.10">
    <property type="entry name" value="Rhodanese-like domain"/>
    <property type="match status" value="1"/>
</dbReference>
<dbReference type="InterPro" id="IPR036873">
    <property type="entry name" value="Rhodanese-like_dom_sf"/>
</dbReference>
<dbReference type="Proteomes" id="UP000236893">
    <property type="component" value="Unassembled WGS sequence"/>
</dbReference>
<evidence type="ECO:0000259" key="1">
    <source>
        <dbReference type="PROSITE" id="PS50206"/>
    </source>
</evidence>
<dbReference type="RefSeq" id="WP_103789223.1">
    <property type="nucleotide sequence ID" value="NZ_PQVF01000007.1"/>
</dbReference>
<name>A0A2S5A174_9SPHI</name>
<evidence type="ECO:0000313" key="2">
    <source>
        <dbReference type="EMBL" id="POY36305.1"/>
    </source>
</evidence>
<proteinExistence type="predicted"/>